<sequence>MNDRVRKLREQSVNTKPFITAERAELVTDFYKQGKAMEVSAPMCRALAFKHLMENKAVCINPGELIVGERGPAPKATPTYPELCCHSLDDFAVLESRDRTPFAVSAEVKKVYAEKVIPFWRGKTMREKVFGAMTEEWNKAFEAGVFTEFMEQRAPGHAILDDKIYKRGLAEFKADIRESLGRLDFLNDPDAYDKSEELKAMAVCIDAVITFANRYADEAVKLAAKETDEKRKMELEKIAEVCRWVPENAPRDFHEALQAYWFVHLGVITELNTWDSYNPGRIDQHLWPFYKEQVAAGTLDEEGAKELLGCFWVKFNNQPAPPKVGITEEQSGTYTDFALINVGGVDPATGADAVNDLSYIVLDVVKEMQLVQPSSCIQISKKNPNRFLKRACEVVKTGLGQPSIFNTDVIIREMLHDGKNMADARSGGPSGCVTISAFGKESCTLTGYCNWPKIFELTLNNGVDPRTGEQVGLATGEGKNFGSFEQLMEAYKRQLRYFVDLKIRANNVIERLYANYMPSPFMSVLVDDCIERGLDYHDGGPRYNVTYIQGVGIGSLTDSMAAVKKHVYDDGAMSMKDILGLLECDFEGAEDVRQKLLNASPKYGNDDEYADGIAEQLFEAYFDVLDGRRNTKGGYYRVNLLPTTAHIYFGSVTGALPSGRKAGVPLSDGISPSQGIDTHGPTGVVKSAARIDHSRTGGTLLNMKFNPQVLEGEGLDKLCHLVRAYFKLDGHHIQFNVVDSETLREAQKQPDEYRDLIVRVAGYSDYFVDLGRDLQNEIIARTEQQSF</sequence>
<evidence type="ECO:0000256" key="1">
    <source>
        <dbReference type="ARBA" id="ARBA00022818"/>
    </source>
</evidence>
<feature type="modified residue" description="Glycine radical" evidence="3">
    <location>
        <position position="762"/>
    </location>
</feature>
<keyword evidence="7" id="KW-1185">Reference proteome</keyword>
<dbReference type="EMBL" id="CP019791">
    <property type="protein sequence ID" value="AQT70283.1"/>
    <property type="molecule type" value="Genomic_DNA"/>
</dbReference>
<dbReference type="Pfam" id="PF02901">
    <property type="entry name" value="PFL-like"/>
    <property type="match status" value="1"/>
</dbReference>
<feature type="domain" description="PFL" evidence="5">
    <location>
        <begin position="3"/>
        <end position="661"/>
    </location>
</feature>
<dbReference type="Proteomes" id="UP000189674">
    <property type="component" value="Chromosome"/>
</dbReference>
<dbReference type="AlphaFoldDB" id="A0A1U9NQS9"/>
<dbReference type="PANTHER" id="PTHR43641">
    <property type="entry name" value="FORMATE ACETYLTRANSFERASE 3-RELATED"/>
    <property type="match status" value="1"/>
</dbReference>
<evidence type="ECO:0000313" key="6">
    <source>
        <dbReference type="EMBL" id="AQT70283.1"/>
    </source>
</evidence>
<dbReference type="EC" id="4.1.99.11" evidence="6"/>
<evidence type="ECO:0000256" key="2">
    <source>
        <dbReference type="ARBA" id="ARBA00023239"/>
    </source>
</evidence>
<dbReference type="KEGG" id="alus:STSP2_03489"/>
<dbReference type="InterPro" id="IPR050012">
    <property type="entry name" value="Glycl_HYPD"/>
</dbReference>
<keyword evidence="1 3" id="KW-0556">Organic radical</keyword>
<evidence type="ECO:0000313" key="7">
    <source>
        <dbReference type="Proteomes" id="UP000189674"/>
    </source>
</evidence>
<dbReference type="InterPro" id="IPR010098">
    <property type="entry name" value="PFL2/GDeHydtase_fam"/>
</dbReference>
<evidence type="ECO:0000256" key="3">
    <source>
        <dbReference type="PROSITE-ProRule" id="PRU00493"/>
    </source>
</evidence>
<evidence type="ECO:0000259" key="5">
    <source>
        <dbReference type="PROSITE" id="PS51554"/>
    </source>
</evidence>
<evidence type="ECO:0000259" key="4">
    <source>
        <dbReference type="PROSITE" id="PS51149"/>
    </source>
</evidence>
<keyword evidence="2 6" id="KW-0456">Lyase</keyword>
<dbReference type="PROSITE" id="PS51554">
    <property type="entry name" value="PFL"/>
    <property type="match status" value="1"/>
</dbReference>
<dbReference type="Pfam" id="PF01228">
    <property type="entry name" value="Gly_radical"/>
    <property type="match status" value="1"/>
</dbReference>
<dbReference type="InterPro" id="IPR004184">
    <property type="entry name" value="PFL_dom"/>
</dbReference>
<dbReference type="RefSeq" id="WP_146663882.1">
    <property type="nucleotide sequence ID" value="NZ_CP019791.1"/>
</dbReference>
<proteinExistence type="predicted"/>
<dbReference type="SUPFAM" id="SSF51998">
    <property type="entry name" value="PFL-like glycyl radical enzymes"/>
    <property type="match status" value="1"/>
</dbReference>
<dbReference type="GO" id="GO:0018805">
    <property type="term" value="F:benzylsuccinate synthase activity"/>
    <property type="evidence" value="ECO:0007669"/>
    <property type="project" value="UniProtKB-EC"/>
</dbReference>
<dbReference type="InterPro" id="IPR051215">
    <property type="entry name" value="GRE"/>
</dbReference>
<organism evidence="6 7">
    <name type="scientific">Anaerohalosphaera lusitana</name>
    <dbReference type="NCBI Taxonomy" id="1936003"/>
    <lineage>
        <taxon>Bacteria</taxon>
        <taxon>Pseudomonadati</taxon>
        <taxon>Planctomycetota</taxon>
        <taxon>Phycisphaerae</taxon>
        <taxon>Sedimentisphaerales</taxon>
        <taxon>Anaerohalosphaeraceae</taxon>
        <taxon>Anaerohalosphaera</taxon>
    </lineage>
</organism>
<accession>A0A1U9NQS9</accession>
<dbReference type="NCBIfam" id="NF043068">
    <property type="entry name" value="glycl_HYPD"/>
    <property type="match status" value="1"/>
</dbReference>
<dbReference type="InterPro" id="IPR001150">
    <property type="entry name" value="Gly_radical"/>
</dbReference>
<protein>
    <submittedName>
        <fullName evidence="6">Benzylsuccinate synthase alpha subunit</fullName>
        <ecNumber evidence="6">4.1.99.11</ecNumber>
    </submittedName>
</protein>
<gene>
    <name evidence="6" type="primary">bssA</name>
    <name evidence="6" type="ORF">STSP2_03489</name>
</gene>
<dbReference type="GO" id="GO:0016835">
    <property type="term" value="F:carbon-oxygen lyase activity"/>
    <property type="evidence" value="ECO:0007669"/>
    <property type="project" value="InterPro"/>
</dbReference>
<dbReference type="PROSITE" id="PS51149">
    <property type="entry name" value="GLY_RADICAL_2"/>
    <property type="match status" value="1"/>
</dbReference>
<feature type="domain" description="Glycine radical" evidence="4">
    <location>
        <begin position="668"/>
        <end position="787"/>
    </location>
</feature>
<dbReference type="NCBIfam" id="TIGR01774">
    <property type="entry name" value="PFL2-3"/>
    <property type="match status" value="1"/>
</dbReference>
<dbReference type="CDD" id="cd01677">
    <property type="entry name" value="PFL2_DhaB_BssA"/>
    <property type="match status" value="1"/>
</dbReference>
<name>A0A1U9NQS9_9BACT</name>
<reference evidence="7" key="1">
    <citation type="submission" date="2017-02" db="EMBL/GenBank/DDBJ databases">
        <title>Comparative genomics and description of representatives of a novel lineage of planctomycetes thriving in anoxic sediments.</title>
        <authorList>
            <person name="Spring S."/>
            <person name="Bunk B."/>
            <person name="Sproer C."/>
        </authorList>
    </citation>
    <scope>NUCLEOTIDE SEQUENCE [LARGE SCALE GENOMIC DNA]</scope>
    <source>
        <strain evidence="7">ST-NAGAB-D1</strain>
    </source>
</reference>
<dbReference type="STRING" id="1936003.STSP2_03489"/>
<dbReference type="Gene3D" id="3.20.70.20">
    <property type="match status" value="1"/>
</dbReference>
<dbReference type="OrthoDB" id="9803969at2"/>
<dbReference type="PANTHER" id="PTHR43641:SF2">
    <property type="entry name" value="DEHYDRATASE YBIW-RELATED"/>
    <property type="match status" value="1"/>
</dbReference>
<dbReference type="GO" id="GO:0005829">
    <property type="term" value="C:cytosol"/>
    <property type="evidence" value="ECO:0007669"/>
    <property type="project" value="TreeGrafter"/>
</dbReference>